<keyword evidence="10" id="KW-1185">Reference proteome</keyword>
<evidence type="ECO:0000256" key="4">
    <source>
        <dbReference type="ARBA" id="ARBA00023163"/>
    </source>
</evidence>
<dbReference type="CDD" id="cd00120">
    <property type="entry name" value="MADS"/>
    <property type="match status" value="1"/>
</dbReference>
<gene>
    <name evidence="9" type="ORF">Salat_0176400</name>
</gene>
<dbReference type="SMART" id="SM00432">
    <property type="entry name" value="MADS"/>
    <property type="match status" value="1"/>
</dbReference>
<dbReference type="FunFam" id="3.40.1810.10:FF:000006">
    <property type="entry name" value="Agamous-like MADS-box protein AGL62"/>
    <property type="match status" value="1"/>
</dbReference>
<feature type="domain" description="MADS-box" evidence="8">
    <location>
        <begin position="13"/>
        <end position="73"/>
    </location>
</feature>
<keyword evidence="6" id="KW-0175">Coiled coil</keyword>
<evidence type="ECO:0000256" key="6">
    <source>
        <dbReference type="SAM" id="Coils"/>
    </source>
</evidence>
<evidence type="ECO:0000256" key="7">
    <source>
        <dbReference type="SAM" id="MobiDB-lite"/>
    </source>
</evidence>
<evidence type="ECO:0000256" key="1">
    <source>
        <dbReference type="ARBA" id="ARBA00004123"/>
    </source>
</evidence>
<dbReference type="SUPFAM" id="SSF55455">
    <property type="entry name" value="SRF-like"/>
    <property type="match status" value="1"/>
</dbReference>
<feature type="region of interest" description="Disordered" evidence="7">
    <location>
        <begin position="204"/>
        <end position="223"/>
    </location>
</feature>
<dbReference type="GO" id="GO:0005634">
    <property type="term" value="C:nucleus"/>
    <property type="evidence" value="ECO:0007669"/>
    <property type="project" value="UniProtKB-SubCell"/>
</dbReference>
<keyword evidence="3" id="KW-0238">DNA-binding</keyword>
<dbReference type="Gene3D" id="3.40.1810.10">
    <property type="entry name" value="Transcription factor, MADS-box"/>
    <property type="match status" value="1"/>
</dbReference>
<dbReference type="GO" id="GO:0046983">
    <property type="term" value="F:protein dimerization activity"/>
    <property type="evidence" value="ECO:0007669"/>
    <property type="project" value="InterPro"/>
</dbReference>
<accession>A0AAE1YZ86</accession>
<feature type="region of interest" description="Disordered" evidence="7">
    <location>
        <begin position="1"/>
        <end position="25"/>
    </location>
</feature>
<dbReference type="PANTHER" id="PTHR11945">
    <property type="entry name" value="MADS BOX PROTEIN"/>
    <property type="match status" value="1"/>
</dbReference>
<dbReference type="Pfam" id="PF00319">
    <property type="entry name" value="SRF-TF"/>
    <property type="match status" value="1"/>
</dbReference>
<proteinExistence type="predicted"/>
<evidence type="ECO:0000313" key="10">
    <source>
        <dbReference type="Proteomes" id="UP001293254"/>
    </source>
</evidence>
<protein>
    <submittedName>
        <fullName evidence="9">Agamous-like MADS-box protein</fullName>
    </submittedName>
</protein>
<dbReference type="AlphaFoldDB" id="A0AAE1YZ86"/>
<evidence type="ECO:0000256" key="2">
    <source>
        <dbReference type="ARBA" id="ARBA00023015"/>
    </source>
</evidence>
<evidence type="ECO:0000256" key="3">
    <source>
        <dbReference type="ARBA" id="ARBA00023125"/>
    </source>
</evidence>
<evidence type="ECO:0000259" key="8">
    <source>
        <dbReference type="PROSITE" id="PS50066"/>
    </source>
</evidence>
<dbReference type="GO" id="GO:0000978">
    <property type="term" value="F:RNA polymerase II cis-regulatory region sequence-specific DNA binding"/>
    <property type="evidence" value="ECO:0007669"/>
    <property type="project" value="TreeGrafter"/>
</dbReference>
<feature type="coiled-coil region" evidence="6">
    <location>
        <begin position="96"/>
        <end position="123"/>
    </location>
</feature>
<keyword evidence="4" id="KW-0804">Transcription</keyword>
<dbReference type="Proteomes" id="UP001293254">
    <property type="component" value="Unassembled WGS sequence"/>
</dbReference>
<dbReference type="GO" id="GO:0000981">
    <property type="term" value="F:DNA-binding transcription factor activity, RNA polymerase II-specific"/>
    <property type="evidence" value="ECO:0007669"/>
    <property type="project" value="TreeGrafter"/>
</dbReference>
<dbReference type="PRINTS" id="PR00404">
    <property type="entry name" value="MADSDOMAIN"/>
</dbReference>
<evidence type="ECO:0000313" key="9">
    <source>
        <dbReference type="EMBL" id="KAK4438421.1"/>
    </source>
</evidence>
<comment type="caution">
    <text evidence="9">The sequence shown here is derived from an EMBL/GenBank/DDBJ whole genome shotgun (WGS) entry which is preliminary data.</text>
</comment>
<name>A0AAE1YZ86_9LAMI</name>
<keyword evidence="2" id="KW-0805">Transcription regulation</keyword>
<dbReference type="InterPro" id="IPR036879">
    <property type="entry name" value="TF_MADSbox_sf"/>
</dbReference>
<reference evidence="9" key="2">
    <citation type="journal article" date="2024" name="Plant">
        <title>Genomic evolution and insights into agronomic trait innovations of Sesamum species.</title>
        <authorList>
            <person name="Miao H."/>
            <person name="Wang L."/>
            <person name="Qu L."/>
            <person name="Liu H."/>
            <person name="Sun Y."/>
            <person name="Le M."/>
            <person name="Wang Q."/>
            <person name="Wei S."/>
            <person name="Zheng Y."/>
            <person name="Lin W."/>
            <person name="Duan Y."/>
            <person name="Cao H."/>
            <person name="Xiong S."/>
            <person name="Wang X."/>
            <person name="Wei L."/>
            <person name="Li C."/>
            <person name="Ma Q."/>
            <person name="Ju M."/>
            <person name="Zhao R."/>
            <person name="Li G."/>
            <person name="Mu C."/>
            <person name="Tian Q."/>
            <person name="Mei H."/>
            <person name="Zhang T."/>
            <person name="Gao T."/>
            <person name="Zhang H."/>
        </authorList>
    </citation>
    <scope>NUCLEOTIDE SEQUENCE</scope>
    <source>
        <strain evidence="9">3651</strain>
    </source>
</reference>
<sequence length="223" mass="24318">MSSSDQSQSKKNPSRRKVNMTKMENESNLQVTFSKRRVGLFKKASELCTLTGSEAAVVVFSPGNKAHSFGHPDVHTVANKLLAPNSSHGNNELKYLAEVERQIEAERARGEEIERMRKACEKEKWFPSGDAMEGLSYQQLEHLKGAVVDFGKNLETQVGRRDVGPGAGGGFPFGAGARQDFAGGVSSEHAAGFQYNTVIPYDQGAGEEDMSQDFNAGYGRGHF</sequence>
<dbReference type="PANTHER" id="PTHR11945:SF776">
    <property type="entry name" value="AGAMOUS-LIKE 50-RELATED"/>
    <property type="match status" value="1"/>
</dbReference>
<dbReference type="EMBL" id="JACGWO010000001">
    <property type="protein sequence ID" value="KAK4438421.1"/>
    <property type="molecule type" value="Genomic_DNA"/>
</dbReference>
<comment type="subcellular location">
    <subcellularLocation>
        <location evidence="1">Nucleus</location>
    </subcellularLocation>
</comment>
<reference evidence="9" key="1">
    <citation type="submission" date="2020-06" db="EMBL/GenBank/DDBJ databases">
        <authorList>
            <person name="Li T."/>
            <person name="Hu X."/>
            <person name="Zhang T."/>
            <person name="Song X."/>
            <person name="Zhang H."/>
            <person name="Dai N."/>
            <person name="Sheng W."/>
            <person name="Hou X."/>
            <person name="Wei L."/>
        </authorList>
    </citation>
    <scope>NUCLEOTIDE SEQUENCE</scope>
    <source>
        <strain evidence="9">3651</strain>
        <tissue evidence="9">Leaf</tissue>
    </source>
</reference>
<organism evidence="9 10">
    <name type="scientific">Sesamum alatum</name>
    <dbReference type="NCBI Taxonomy" id="300844"/>
    <lineage>
        <taxon>Eukaryota</taxon>
        <taxon>Viridiplantae</taxon>
        <taxon>Streptophyta</taxon>
        <taxon>Embryophyta</taxon>
        <taxon>Tracheophyta</taxon>
        <taxon>Spermatophyta</taxon>
        <taxon>Magnoliopsida</taxon>
        <taxon>eudicotyledons</taxon>
        <taxon>Gunneridae</taxon>
        <taxon>Pentapetalae</taxon>
        <taxon>asterids</taxon>
        <taxon>lamiids</taxon>
        <taxon>Lamiales</taxon>
        <taxon>Pedaliaceae</taxon>
        <taxon>Sesamum</taxon>
    </lineage>
</organism>
<keyword evidence="5" id="KW-0539">Nucleus</keyword>
<dbReference type="InterPro" id="IPR002100">
    <property type="entry name" value="TF_MADSbox"/>
</dbReference>
<evidence type="ECO:0000256" key="5">
    <source>
        <dbReference type="ARBA" id="ARBA00023242"/>
    </source>
</evidence>
<feature type="compositionally biased region" description="Polar residues" evidence="7">
    <location>
        <begin position="1"/>
        <end position="11"/>
    </location>
</feature>
<dbReference type="PROSITE" id="PS50066">
    <property type="entry name" value="MADS_BOX_2"/>
    <property type="match status" value="1"/>
</dbReference>